<evidence type="ECO:0000256" key="1">
    <source>
        <dbReference type="ARBA" id="ARBA00006298"/>
    </source>
</evidence>
<dbReference type="Proteomes" id="UP000664203">
    <property type="component" value="Unassembled WGS sequence"/>
</dbReference>
<proteinExistence type="inferred from homology"/>
<name>A0A8H3I5R3_9LECA</name>
<protein>
    <submittedName>
        <fullName evidence="2">Uncharacterized protein</fullName>
    </submittedName>
</protein>
<accession>A0A8H3I5R3</accession>
<dbReference type="OrthoDB" id="1874341at2759"/>
<dbReference type="InterPro" id="IPR011990">
    <property type="entry name" value="TPR-like_helical_dom_sf"/>
</dbReference>
<dbReference type="InterPro" id="IPR019183">
    <property type="entry name" value="NAA25_NatB_aux_su"/>
</dbReference>
<dbReference type="EMBL" id="CAJPDR010000005">
    <property type="protein sequence ID" value="CAF9904340.1"/>
    <property type="molecule type" value="Genomic_DNA"/>
</dbReference>
<comment type="similarity">
    <text evidence="1">Belongs to the MDM20/NAA25 family.</text>
</comment>
<keyword evidence="3" id="KW-1185">Reference proteome</keyword>
<dbReference type="AlphaFoldDB" id="A0A8H3I5R3"/>
<organism evidence="2 3">
    <name type="scientific">Alectoria fallacina</name>
    <dbReference type="NCBI Taxonomy" id="1903189"/>
    <lineage>
        <taxon>Eukaryota</taxon>
        <taxon>Fungi</taxon>
        <taxon>Dikarya</taxon>
        <taxon>Ascomycota</taxon>
        <taxon>Pezizomycotina</taxon>
        <taxon>Lecanoromycetes</taxon>
        <taxon>OSLEUM clade</taxon>
        <taxon>Lecanoromycetidae</taxon>
        <taxon>Lecanorales</taxon>
        <taxon>Lecanorineae</taxon>
        <taxon>Parmeliaceae</taxon>
        <taxon>Alectoria</taxon>
    </lineage>
</organism>
<sequence length="958" mass="108517">MPTMDGQDDALNELLLAKQWKQALNLCEKKLKKANNSDYLLVKKIKVLLIWPEETRNQQGMKELGVLLERKPPVDDIQTLSALDALAEAQGENEPRLRQIWQRAAGARPQDEKLHMVWFRSKFQVGNLRAAQQASQSWMKLFPKNRDPFFLYVLTMHELAEDSATPESERTLLRSLAYKFLSKAVAEIPEGLEGIKPTRAINTLEDLLLLVRVYRAQGKYSEAAAIVRDSRTGIESPLGKNSWELVRQLIELLELSHQWLSLWQLCQQLLVDARDNFIERKSHLTHYPFGKLGDDWKVWQALITASSNIGTQERFTFTESLITSFGTGMSSSRNAQLALLKLYSCEAAPAPGKNFQDKLLSSCWEYFKDFSTKVACFHDLQPYIASLERAKQERLVELTGDIAREIRSEEESSESKKVLWITSEINVLKLEYNLVISRDDNTFKNGLLQAFICNCLRLYRLSLRYGLNLPVSDRLPGDDAALLAAMGLIRLYKSRQIYPEHNNALLQSIVVLEHLLLRSKHNYDALLILVRLYMFLGAGSLAMERYSQLSIKNLQHATISWVLYTHMSTIHPHPAIKSRTNGGGQVIIDPASDMAQALDWHESALGLSKKAVTSMQGNGQWNMSLDALSTSSYIGSGFSKLLLLVETKRIARFLSSSHEIQSLEIMPIPPRTKDARDRLAFPNYEAHGQLSFEETLPLPGPSIVPNVNDKWLQHQLSLAKFWDMLHNNGHSAIDGAGLAVMKQNSESDPRSFTDAEYTIGVVLTILYELYTVFHQKPPPTEAKPVDAWLRNAVENLEIYIPTGSRTLESNMEAGMNASARLGESLKIPLWSYFHSLYTYLELCKFLTPILDYVLAENRKCKHVDASWLGSKVVIFREEGRKLSANVRLSAKDLRDKLRGPAVLQEITREVIKDTNKDKSKDVIGTEIHLLGNESTGICKNIQESWIEALDGVIRTRVT</sequence>
<comment type="caution">
    <text evidence="2">The sequence shown here is derived from an EMBL/GenBank/DDBJ whole genome shotgun (WGS) entry which is preliminary data.</text>
</comment>
<evidence type="ECO:0000313" key="2">
    <source>
        <dbReference type="EMBL" id="CAF9904340.1"/>
    </source>
</evidence>
<dbReference type="GO" id="GO:0031416">
    <property type="term" value="C:NatB complex"/>
    <property type="evidence" value="ECO:0007669"/>
    <property type="project" value="TreeGrafter"/>
</dbReference>
<dbReference type="PANTHER" id="PTHR22767">
    <property type="entry name" value="N-TERMINAL ACETYLTRANSFERASE-RELATED"/>
    <property type="match status" value="1"/>
</dbReference>
<reference evidence="2" key="1">
    <citation type="submission" date="2021-03" db="EMBL/GenBank/DDBJ databases">
        <authorList>
            <person name="Tagirdzhanova G."/>
        </authorList>
    </citation>
    <scope>NUCLEOTIDE SEQUENCE</scope>
</reference>
<dbReference type="PANTHER" id="PTHR22767:SF3">
    <property type="entry name" value="N-ALPHA-ACETYLTRANSFERASE 25, NATB AUXILIARY SUBUNIT"/>
    <property type="match status" value="1"/>
</dbReference>
<gene>
    <name evidence="2" type="ORF">ALECFALPRED_007512</name>
</gene>
<evidence type="ECO:0000313" key="3">
    <source>
        <dbReference type="Proteomes" id="UP000664203"/>
    </source>
</evidence>
<dbReference type="Gene3D" id="1.25.40.10">
    <property type="entry name" value="Tetratricopeptide repeat domain"/>
    <property type="match status" value="1"/>
</dbReference>
<dbReference type="Pfam" id="PF09797">
    <property type="entry name" value="NatB_MDM20"/>
    <property type="match status" value="1"/>
</dbReference>